<proteinExistence type="predicted"/>
<dbReference type="AlphaFoldDB" id="A0A0F9I4H7"/>
<evidence type="ECO:0000313" key="1">
    <source>
        <dbReference type="EMBL" id="KKM14554.1"/>
    </source>
</evidence>
<name>A0A0F9I4H7_9ZZZZ</name>
<organism evidence="1">
    <name type="scientific">marine sediment metagenome</name>
    <dbReference type="NCBI Taxonomy" id="412755"/>
    <lineage>
        <taxon>unclassified sequences</taxon>
        <taxon>metagenomes</taxon>
        <taxon>ecological metagenomes</taxon>
    </lineage>
</organism>
<dbReference type="EMBL" id="LAZR01015120">
    <property type="protein sequence ID" value="KKM14554.1"/>
    <property type="molecule type" value="Genomic_DNA"/>
</dbReference>
<reference evidence="1" key="1">
    <citation type="journal article" date="2015" name="Nature">
        <title>Complex archaea that bridge the gap between prokaryotes and eukaryotes.</title>
        <authorList>
            <person name="Spang A."/>
            <person name="Saw J.H."/>
            <person name="Jorgensen S.L."/>
            <person name="Zaremba-Niedzwiedzka K."/>
            <person name="Martijn J."/>
            <person name="Lind A.E."/>
            <person name="van Eijk R."/>
            <person name="Schleper C."/>
            <person name="Guy L."/>
            <person name="Ettema T.J."/>
        </authorList>
    </citation>
    <scope>NUCLEOTIDE SEQUENCE</scope>
</reference>
<comment type="caution">
    <text evidence="1">The sequence shown here is derived from an EMBL/GenBank/DDBJ whole genome shotgun (WGS) entry which is preliminary data.</text>
</comment>
<accession>A0A0F9I4H7</accession>
<protein>
    <submittedName>
        <fullName evidence="1">Uncharacterized protein</fullName>
    </submittedName>
</protein>
<gene>
    <name evidence="1" type="ORF">LCGC14_1704950</name>
</gene>
<sequence length="33" mass="3793">MGKHTPSGGSLKDYRSLLLKIVERKRGLIIYYV</sequence>